<protein>
    <recommendedName>
        <fullName evidence="4">Shugoshin C-terminal domain-containing protein</fullName>
    </recommendedName>
</protein>
<evidence type="ECO:0000313" key="2">
    <source>
        <dbReference type="EMBL" id="GFO18522.1"/>
    </source>
</evidence>
<feature type="compositionally biased region" description="Basic residues" evidence="1">
    <location>
        <begin position="115"/>
        <end position="127"/>
    </location>
</feature>
<reference evidence="2 3" key="1">
    <citation type="journal article" date="2021" name="Elife">
        <title>Chloroplast acquisition without the gene transfer in kleptoplastic sea slugs, Plakobranchus ocellatus.</title>
        <authorList>
            <person name="Maeda T."/>
            <person name="Takahashi S."/>
            <person name="Yoshida T."/>
            <person name="Shimamura S."/>
            <person name="Takaki Y."/>
            <person name="Nagai Y."/>
            <person name="Toyoda A."/>
            <person name="Suzuki Y."/>
            <person name="Arimoto A."/>
            <person name="Ishii H."/>
            <person name="Satoh N."/>
            <person name="Nishiyama T."/>
            <person name="Hasebe M."/>
            <person name="Maruyama T."/>
            <person name="Minagawa J."/>
            <person name="Obokata J."/>
            <person name="Shigenobu S."/>
        </authorList>
    </citation>
    <scope>NUCLEOTIDE SEQUENCE [LARGE SCALE GENOMIC DNA]</scope>
</reference>
<evidence type="ECO:0000313" key="3">
    <source>
        <dbReference type="Proteomes" id="UP000735302"/>
    </source>
</evidence>
<dbReference type="EMBL" id="BLXT01004960">
    <property type="protein sequence ID" value="GFO18522.1"/>
    <property type="molecule type" value="Genomic_DNA"/>
</dbReference>
<organism evidence="2 3">
    <name type="scientific">Plakobranchus ocellatus</name>
    <dbReference type="NCBI Taxonomy" id="259542"/>
    <lineage>
        <taxon>Eukaryota</taxon>
        <taxon>Metazoa</taxon>
        <taxon>Spiralia</taxon>
        <taxon>Lophotrochozoa</taxon>
        <taxon>Mollusca</taxon>
        <taxon>Gastropoda</taxon>
        <taxon>Heterobranchia</taxon>
        <taxon>Euthyneura</taxon>
        <taxon>Panpulmonata</taxon>
        <taxon>Sacoglossa</taxon>
        <taxon>Placobranchoidea</taxon>
        <taxon>Plakobranchidae</taxon>
        <taxon>Plakobranchus</taxon>
    </lineage>
</organism>
<accession>A0AAV4BGY2</accession>
<sequence>MHLSLSLYRDDKFDVETRKPEIVRFDNTTKGRVDSMDQMVSLTNTNQEKNNQIHASAALSQHLRSCIHSSACLLQNTPYTQIQNTSSLRTSTSSSYSSATKKMQPMPQVKERYQIIKRRPSLNKKNRTLFDLPPQKKTPTA</sequence>
<name>A0AAV4BGY2_9GAST</name>
<feature type="compositionally biased region" description="Low complexity" evidence="1">
    <location>
        <begin position="85"/>
        <end position="100"/>
    </location>
</feature>
<evidence type="ECO:0000256" key="1">
    <source>
        <dbReference type="SAM" id="MobiDB-lite"/>
    </source>
</evidence>
<proteinExistence type="predicted"/>
<dbReference type="Proteomes" id="UP000735302">
    <property type="component" value="Unassembled WGS sequence"/>
</dbReference>
<comment type="caution">
    <text evidence="2">The sequence shown here is derived from an EMBL/GenBank/DDBJ whole genome shotgun (WGS) entry which is preliminary data.</text>
</comment>
<dbReference type="AlphaFoldDB" id="A0AAV4BGY2"/>
<feature type="region of interest" description="Disordered" evidence="1">
    <location>
        <begin position="82"/>
        <end position="141"/>
    </location>
</feature>
<evidence type="ECO:0008006" key="4">
    <source>
        <dbReference type="Google" id="ProtNLM"/>
    </source>
</evidence>
<keyword evidence="3" id="KW-1185">Reference proteome</keyword>
<gene>
    <name evidence="2" type="ORF">PoB_004502700</name>
</gene>